<dbReference type="SUPFAM" id="SSF52540">
    <property type="entry name" value="P-loop containing nucleoside triphosphate hydrolases"/>
    <property type="match status" value="2"/>
</dbReference>
<evidence type="ECO:0000256" key="3">
    <source>
        <dbReference type="ARBA" id="ARBA00022840"/>
    </source>
</evidence>
<dbReference type="AlphaFoldDB" id="A0A9Q2W4F1"/>
<evidence type="ECO:0000256" key="1">
    <source>
        <dbReference type="ARBA" id="ARBA00022448"/>
    </source>
</evidence>
<dbReference type="Gene3D" id="3.40.50.300">
    <property type="entry name" value="P-loop containing nucleotide triphosphate hydrolases"/>
    <property type="match status" value="2"/>
</dbReference>
<dbReference type="InterPro" id="IPR050319">
    <property type="entry name" value="ABC_transp_ATP-bind"/>
</dbReference>
<gene>
    <name evidence="6" type="ORF">KK103_03710</name>
</gene>
<reference evidence="6" key="1">
    <citation type="submission" date="2021-05" db="EMBL/GenBank/DDBJ databases">
        <title>Whole genome sequence of Curtobacterium flaccumfaciens pv. flaccumfaciens strain CFBP 3417.</title>
        <authorList>
            <person name="Osdaghi E."/>
            <person name="Taghouti G."/>
            <person name="Portier P."/>
            <person name="Fazliarab A."/>
            <person name="Taghavi S.M."/>
            <person name="Briand M."/>
            <person name="Le-Saux M."/>
            <person name="Jacques M.-A."/>
        </authorList>
    </citation>
    <scope>NUCLEOTIDE SEQUENCE</scope>
    <source>
        <strain evidence="6">CFBP 3417</strain>
    </source>
</reference>
<protein>
    <submittedName>
        <fullName evidence="6">ABC transporter ATP-binding protein</fullName>
    </submittedName>
</protein>
<dbReference type="Pfam" id="PF00005">
    <property type="entry name" value="ABC_tran"/>
    <property type="match status" value="2"/>
</dbReference>
<dbReference type="InterPro" id="IPR013563">
    <property type="entry name" value="Oligopep_ABC_C"/>
</dbReference>
<proteinExistence type="predicted"/>
<comment type="caution">
    <text evidence="6">The sequence shown here is derived from an EMBL/GenBank/DDBJ whole genome shotgun (WGS) entry which is preliminary data.</text>
</comment>
<sequence length="601" mass="65697">MSGLPETHPADGLEAPTGAATGLQSDARHDQGDASVLLDVRDLSVVYESAGQSAVQAVDHVSFQLQKGEFVGLVGESGSGKSTLGYALTRLQKPPARTNGGSIVFAGKDIRDLDDEALRQQRQGGFAMVLQSGMNALNPVRTIRNHFIDVFRAHGHVSRDRWDARMKELIEKVKLPTSMLARFPGELSGGMRQRVSIALALSLEPQLMVFDEPTTALDVLVQHAVMDTIIELQRTEGFTAILISHDLGIVLEATERVLVMHEGRIVEDGGSREILRDPQDEYTQMLLSHYADPRAEVVSLPGFPDRSLRAEAGEKRQETTSSFSTVGSRERSAARNPIVVDHIVKTYPAPRRGEQPVQAVRDVSFTLEPGQSLALVGQSGSGKSTIAKLLTGVEKPTTGTVRFGDLDVARLGKRGLRDLRSEVQMVFQDPYSALNPLHTVEYTLSRPIANYTGLTGRDARRRVLELLETVGLTPVEQFAQKLPHQLSGGQRQRVVIARALASDPQVIIADEPVSMLDVTLRAGVLALLEDLREQWGVSLLYITHDLLSARLITDDIMVLHEGAVVERGHTAQVLQDPQDPYTIALLDAVPNPRRTLSEGRP</sequence>
<dbReference type="Proteomes" id="UP000709437">
    <property type="component" value="Unassembled WGS sequence"/>
</dbReference>
<dbReference type="GO" id="GO:0055085">
    <property type="term" value="P:transmembrane transport"/>
    <property type="evidence" value="ECO:0007669"/>
    <property type="project" value="UniProtKB-ARBA"/>
</dbReference>
<dbReference type="InterPro" id="IPR027417">
    <property type="entry name" value="P-loop_NTPase"/>
</dbReference>
<feature type="domain" description="ABC transporter" evidence="5">
    <location>
        <begin position="338"/>
        <end position="586"/>
    </location>
</feature>
<evidence type="ECO:0000259" key="5">
    <source>
        <dbReference type="PROSITE" id="PS50893"/>
    </source>
</evidence>
<dbReference type="GO" id="GO:0016887">
    <property type="term" value="F:ATP hydrolysis activity"/>
    <property type="evidence" value="ECO:0007669"/>
    <property type="project" value="InterPro"/>
</dbReference>
<dbReference type="RefSeq" id="WP_017886393.1">
    <property type="nucleotide sequence ID" value="NZ_JAHEWX010000003.1"/>
</dbReference>
<dbReference type="InterPro" id="IPR017871">
    <property type="entry name" value="ABC_transporter-like_CS"/>
</dbReference>
<dbReference type="Pfam" id="PF08352">
    <property type="entry name" value="oligo_HPY"/>
    <property type="match status" value="1"/>
</dbReference>
<feature type="region of interest" description="Disordered" evidence="4">
    <location>
        <begin position="1"/>
        <end position="28"/>
    </location>
</feature>
<keyword evidence="3 6" id="KW-0067">ATP-binding</keyword>
<keyword evidence="2" id="KW-0547">Nucleotide-binding</keyword>
<evidence type="ECO:0000313" key="6">
    <source>
        <dbReference type="EMBL" id="MBT1540855.1"/>
    </source>
</evidence>
<dbReference type="InterPro" id="IPR003593">
    <property type="entry name" value="AAA+_ATPase"/>
</dbReference>
<dbReference type="SMART" id="SM00382">
    <property type="entry name" value="AAA"/>
    <property type="match status" value="2"/>
</dbReference>
<dbReference type="PANTHER" id="PTHR43776">
    <property type="entry name" value="TRANSPORT ATP-BINDING PROTEIN"/>
    <property type="match status" value="1"/>
</dbReference>
<evidence type="ECO:0000256" key="2">
    <source>
        <dbReference type="ARBA" id="ARBA00022741"/>
    </source>
</evidence>
<organism evidence="6 7">
    <name type="scientific">Curtobacterium flaccumfaciens pv. flaccumfaciens</name>
    <dbReference type="NCBI Taxonomy" id="138532"/>
    <lineage>
        <taxon>Bacteria</taxon>
        <taxon>Bacillati</taxon>
        <taxon>Actinomycetota</taxon>
        <taxon>Actinomycetes</taxon>
        <taxon>Micrococcales</taxon>
        <taxon>Microbacteriaceae</taxon>
        <taxon>Curtobacterium</taxon>
    </lineage>
</organism>
<dbReference type="CDD" id="cd03257">
    <property type="entry name" value="ABC_NikE_OppD_transporters"/>
    <property type="match status" value="2"/>
</dbReference>
<dbReference type="PROSITE" id="PS00211">
    <property type="entry name" value="ABC_TRANSPORTER_1"/>
    <property type="match status" value="2"/>
</dbReference>
<accession>A0A9Q2W4F1</accession>
<keyword evidence="1" id="KW-0813">Transport</keyword>
<dbReference type="PROSITE" id="PS50893">
    <property type="entry name" value="ABC_TRANSPORTER_2"/>
    <property type="match status" value="2"/>
</dbReference>
<dbReference type="GO" id="GO:0005524">
    <property type="term" value="F:ATP binding"/>
    <property type="evidence" value="ECO:0007669"/>
    <property type="project" value="UniProtKB-KW"/>
</dbReference>
<dbReference type="NCBIfam" id="NF008453">
    <property type="entry name" value="PRK11308.1"/>
    <property type="match status" value="2"/>
</dbReference>
<feature type="compositionally biased region" description="Basic and acidic residues" evidence="4">
    <location>
        <begin position="309"/>
        <end position="318"/>
    </location>
</feature>
<dbReference type="PANTHER" id="PTHR43776:SF8">
    <property type="entry name" value="ABC TRANSPORTER, ATP-BINDING PROTEIN"/>
    <property type="match status" value="1"/>
</dbReference>
<feature type="region of interest" description="Disordered" evidence="4">
    <location>
        <begin position="309"/>
        <end position="328"/>
    </location>
</feature>
<feature type="domain" description="ABC transporter" evidence="5">
    <location>
        <begin position="40"/>
        <end position="287"/>
    </location>
</feature>
<evidence type="ECO:0000256" key="4">
    <source>
        <dbReference type="SAM" id="MobiDB-lite"/>
    </source>
</evidence>
<dbReference type="EMBL" id="JAHEWX010000003">
    <property type="protein sequence ID" value="MBT1540855.1"/>
    <property type="molecule type" value="Genomic_DNA"/>
</dbReference>
<dbReference type="GO" id="GO:0015833">
    <property type="term" value="P:peptide transport"/>
    <property type="evidence" value="ECO:0007669"/>
    <property type="project" value="InterPro"/>
</dbReference>
<name>A0A9Q2W4F1_9MICO</name>
<dbReference type="InterPro" id="IPR003439">
    <property type="entry name" value="ABC_transporter-like_ATP-bd"/>
</dbReference>
<dbReference type="NCBIfam" id="NF007739">
    <property type="entry name" value="PRK10419.1"/>
    <property type="match status" value="2"/>
</dbReference>
<evidence type="ECO:0000313" key="7">
    <source>
        <dbReference type="Proteomes" id="UP000709437"/>
    </source>
</evidence>